<dbReference type="InterPro" id="IPR001680">
    <property type="entry name" value="WD40_rpt"/>
</dbReference>
<name>A0A2T7PPA2_POMCA</name>
<dbReference type="InterPro" id="IPR015943">
    <property type="entry name" value="WD40/YVTN_repeat-like_dom_sf"/>
</dbReference>
<dbReference type="SMART" id="SM00320">
    <property type="entry name" value="WD40"/>
    <property type="match status" value="4"/>
</dbReference>
<dbReference type="Proteomes" id="UP000245119">
    <property type="component" value="Linkage Group LG3"/>
</dbReference>
<reference evidence="2 3" key="1">
    <citation type="submission" date="2018-04" db="EMBL/GenBank/DDBJ databases">
        <title>The genome of golden apple snail Pomacea canaliculata provides insight into stress tolerance and invasive adaptation.</title>
        <authorList>
            <person name="Liu C."/>
            <person name="Liu B."/>
            <person name="Ren Y."/>
            <person name="Zhang Y."/>
            <person name="Wang H."/>
            <person name="Li S."/>
            <person name="Jiang F."/>
            <person name="Yin L."/>
            <person name="Zhang G."/>
            <person name="Qian W."/>
            <person name="Fan W."/>
        </authorList>
    </citation>
    <scope>NUCLEOTIDE SEQUENCE [LARGE SCALE GENOMIC DNA]</scope>
    <source>
        <strain evidence="2">SZHN2017</strain>
        <tissue evidence="2">Muscle</tissue>
    </source>
</reference>
<organism evidence="2 3">
    <name type="scientific">Pomacea canaliculata</name>
    <name type="common">Golden apple snail</name>
    <dbReference type="NCBI Taxonomy" id="400727"/>
    <lineage>
        <taxon>Eukaryota</taxon>
        <taxon>Metazoa</taxon>
        <taxon>Spiralia</taxon>
        <taxon>Lophotrochozoa</taxon>
        <taxon>Mollusca</taxon>
        <taxon>Gastropoda</taxon>
        <taxon>Caenogastropoda</taxon>
        <taxon>Architaenioglossa</taxon>
        <taxon>Ampullarioidea</taxon>
        <taxon>Ampullariidae</taxon>
        <taxon>Pomacea</taxon>
    </lineage>
</organism>
<dbReference type="PANTHER" id="PTHR19858">
    <property type="entry name" value="WD40 REPEAT PROTEIN"/>
    <property type="match status" value="1"/>
</dbReference>
<dbReference type="GO" id="GO:0032040">
    <property type="term" value="C:small-subunit processome"/>
    <property type="evidence" value="ECO:0007669"/>
    <property type="project" value="TreeGrafter"/>
</dbReference>
<dbReference type="InterPro" id="IPR036322">
    <property type="entry name" value="WD40_repeat_dom_sf"/>
</dbReference>
<evidence type="ECO:0000313" key="2">
    <source>
        <dbReference type="EMBL" id="PVD35256.1"/>
    </source>
</evidence>
<dbReference type="GO" id="GO:0000462">
    <property type="term" value="P:maturation of SSU-rRNA from tricistronic rRNA transcript (SSU-rRNA, 5.8S rRNA, LSU-rRNA)"/>
    <property type="evidence" value="ECO:0007669"/>
    <property type="project" value="TreeGrafter"/>
</dbReference>
<dbReference type="OrthoDB" id="3142434at2759"/>
<comment type="caution">
    <text evidence="2">The sequence shown here is derived from an EMBL/GenBank/DDBJ whole genome shotgun (WGS) entry which is preliminary data.</text>
</comment>
<dbReference type="PROSITE" id="PS50082">
    <property type="entry name" value="WD_REPEATS_2"/>
    <property type="match status" value="1"/>
</dbReference>
<dbReference type="GO" id="GO:0034388">
    <property type="term" value="C:Pwp2p-containing subcomplex of 90S preribosome"/>
    <property type="evidence" value="ECO:0007669"/>
    <property type="project" value="TreeGrafter"/>
</dbReference>
<keyword evidence="3" id="KW-1185">Reference proteome</keyword>
<protein>
    <submittedName>
        <fullName evidence="2">Uncharacterized protein</fullName>
    </submittedName>
</protein>
<dbReference type="PANTHER" id="PTHR19858:SF0">
    <property type="entry name" value="PERIODIC TRYPTOPHAN PROTEIN 2 HOMOLOG"/>
    <property type="match status" value="1"/>
</dbReference>
<evidence type="ECO:0000256" key="1">
    <source>
        <dbReference type="PROSITE-ProRule" id="PRU00221"/>
    </source>
</evidence>
<evidence type="ECO:0000313" key="3">
    <source>
        <dbReference type="Proteomes" id="UP000245119"/>
    </source>
</evidence>
<dbReference type="InterPro" id="IPR027145">
    <property type="entry name" value="PWP2"/>
</dbReference>
<dbReference type="GO" id="GO:0000028">
    <property type="term" value="P:ribosomal small subunit assembly"/>
    <property type="evidence" value="ECO:0007669"/>
    <property type="project" value="TreeGrafter"/>
</dbReference>
<dbReference type="Gene3D" id="2.130.10.10">
    <property type="entry name" value="YVTN repeat-like/Quinoprotein amine dehydrogenase"/>
    <property type="match status" value="2"/>
</dbReference>
<gene>
    <name evidence="2" type="ORF">C0Q70_06537</name>
</gene>
<proteinExistence type="predicted"/>
<accession>A0A2T7PPA2</accession>
<dbReference type="EMBL" id="PZQS01000003">
    <property type="protein sequence ID" value="PVD35256.1"/>
    <property type="molecule type" value="Genomic_DNA"/>
</dbReference>
<feature type="repeat" description="WD" evidence="1">
    <location>
        <begin position="308"/>
        <end position="336"/>
    </location>
</feature>
<sequence length="336" mass="37533">MGERVLKKHMLTDGHQKRMKFSNLLGAVYRRGNIEFLPDGDRLISPVGNRVTVFDLKKFFAVTRDKVVLVFHTPGKSREFNPFVLYRTFYGAFDDTTCIDWSSDSKLLVVGSKCMLTHVFAIKSYKNLLAYSMGGHIDAIVGAFFEHNSMDVYSASRRGHLCVWKCNINTGDLVPKPGNQENVLLAVNEEDKADVNLDSDDSLVKVSYKKLARHVFKSSKSDGESAAPELTSCVYHKPTHILFSGFDNGAFLLHEMPDFNLIHSLRISDQSIASIAVNKTGDWVALGCRGMGQLLVWEWQSESYILKQQSHHNNMSCVAYSSDGHNLATGGDDGKL</sequence>
<dbReference type="Pfam" id="PF00400">
    <property type="entry name" value="WD40"/>
    <property type="match status" value="2"/>
</dbReference>
<dbReference type="AlphaFoldDB" id="A0A2T7PPA2"/>
<dbReference type="STRING" id="400727.A0A2T7PPA2"/>
<dbReference type="SUPFAM" id="SSF50978">
    <property type="entry name" value="WD40 repeat-like"/>
    <property type="match status" value="1"/>
</dbReference>
<dbReference type="PROSITE" id="PS50294">
    <property type="entry name" value="WD_REPEATS_REGION"/>
    <property type="match status" value="1"/>
</dbReference>
<keyword evidence="1" id="KW-0853">WD repeat</keyword>